<dbReference type="Proteomes" id="UP000527315">
    <property type="component" value="Unassembled WGS sequence"/>
</dbReference>
<protein>
    <submittedName>
        <fullName evidence="2">Universal stress protein</fullName>
    </submittedName>
</protein>
<comment type="caution">
    <text evidence="2">The sequence shown here is derived from an EMBL/GenBank/DDBJ whole genome shotgun (WGS) entry which is preliminary data.</text>
</comment>
<dbReference type="SUPFAM" id="SSF52402">
    <property type="entry name" value="Adenine nucleotide alpha hydrolases-like"/>
    <property type="match status" value="1"/>
</dbReference>
<accession>A0A7J4KTR3</accession>
<reference evidence="3 4" key="1">
    <citation type="journal article" date="2020" name="bioRxiv">
        <title>A rank-normalized archaeal taxonomy based on genome phylogeny resolves widespread incomplete and uneven classifications.</title>
        <authorList>
            <person name="Rinke C."/>
            <person name="Chuvochina M."/>
            <person name="Mussig A.J."/>
            <person name="Chaumeil P.-A."/>
            <person name="Waite D.W."/>
            <person name="Whitman W.B."/>
            <person name="Parks D.H."/>
            <person name="Hugenholtz P."/>
        </authorList>
    </citation>
    <scope>NUCLEOTIDE SEQUENCE [LARGE SCALE GENOMIC DNA]</scope>
</reference>
<dbReference type="EMBL" id="DUFW01000064">
    <property type="protein sequence ID" value="HIH21729.1"/>
    <property type="molecule type" value="Genomic_DNA"/>
</dbReference>
<name>A0A7J4KTR3_9ARCH</name>
<sequence length="126" mass="14421">MKALIPILSKEEWKPEFINKVLEKANNVVLLSVIDRSELGGQFGFAATEIMQANKIMEGIESELKRLKVRVESLVEWGETASKIDHLARLKKCDFIFLQKQGNKYFKDLVAKLEKSRDKKTGLEVI</sequence>
<gene>
    <name evidence="1" type="ORF">HA222_03685</name>
    <name evidence="2" type="ORF">HA227_02355</name>
</gene>
<evidence type="ECO:0000313" key="2">
    <source>
        <dbReference type="EMBL" id="HIH33074.1"/>
    </source>
</evidence>
<proteinExistence type="predicted"/>
<dbReference type="EMBL" id="DUFJ01000058">
    <property type="protein sequence ID" value="HIH33074.1"/>
    <property type="molecule type" value="Genomic_DNA"/>
</dbReference>
<dbReference type="Proteomes" id="UP000590964">
    <property type="component" value="Unassembled WGS sequence"/>
</dbReference>
<evidence type="ECO:0000313" key="4">
    <source>
        <dbReference type="Proteomes" id="UP000590964"/>
    </source>
</evidence>
<dbReference type="AlphaFoldDB" id="A0A7J4KTR3"/>
<evidence type="ECO:0000313" key="3">
    <source>
        <dbReference type="Proteomes" id="UP000527315"/>
    </source>
</evidence>
<organism evidence="2 3">
    <name type="scientific">Candidatus Iainarchaeum sp</name>
    <dbReference type="NCBI Taxonomy" id="3101447"/>
    <lineage>
        <taxon>Archaea</taxon>
        <taxon>Candidatus Iainarchaeota</taxon>
        <taxon>Candidatus Iainarchaeia</taxon>
        <taxon>Candidatus Iainarchaeales</taxon>
        <taxon>Candidatus Iainarchaeaceae</taxon>
        <taxon>Candidatus Iainarchaeum</taxon>
    </lineage>
</organism>
<evidence type="ECO:0000313" key="1">
    <source>
        <dbReference type="EMBL" id="HIH21729.1"/>
    </source>
</evidence>